<keyword evidence="7 8" id="KW-0472">Membrane</keyword>
<gene>
    <name evidence="10" type="ORF">GCM10009754_08280</name>
</gene>
<feature type="transmembrane region" description="Helical" evidence="8">
    <location>
        <begin position="191"/>
        <end position="208"/>
    </location>
</feature>
<evidence type="ECO:0000256" key="7">
    <source>
        <dbReference type="ARBA" id="ARBA00023136"/>
    </source>
</evidence>
<accession>A0ABN2Q3F5</accession>
<comment type="caution">
    <text evidence="10">The sequence shown here is derived from an EMBL/GenBank/DDBJ whole genome shotgun (WGS) entry which is preliminary data.</text>
</comment>
<feature type="transmembrane region" description="Helical" evidence="8">
    <location>
        <begin position="25"/>
        <end position="43"/>
    </location>
</feature>
<dbReference type="RefSeq" id="WP_344413560.1">
    <property type="nucleotide sequence ID" value="NZ_BAAANN010000003.1"/>
</dbReference>
<evidence type="ECO:0000259" key="9">
    <source>
        <dbReference type="Pfam" id="PF13231"/>
    </source>
</evidence>
<evidence type="ECO:0000313" key="11">
    <source>
        <dbReference type="Proteomes" id="UP001501116"/>
    </source>
</evidence>
<dbReference type="EMBL" id="BAAANN010000003">
    <property type="protein sequence ID" value="GAA1943196.1"/>
    <property type="molecule type" value="Genomic_DNA"/>
</dbReference>
<feature type="transmembrane region" description="Helical" evidence="8">
    <location>
        <begin position="315"/>
        <end position="332"/>
    </location>
</feature>
<dbReference type="PANTHER" id="PTHR33908:SF11">
    <property type="entry name" value="MEMBRANE PROTEIN"/>
    <property type="match status" value="1"/>
</dbReference>
<name>A0ABN2Q3F5_9PSEU</name>
<evidence type="ECO:0000256" key="3">
    <source>
        <dbReference type="ARBA" id="ARBA00022676"/>
    </source>
</evidence>
<sequence>MERKWLHVVSVDLPRQGVAAGVPPFARLPVLAIAALAAALLVWTSTRYGHGFDEVYFLMAGRDHLDWGYFDQPPLVPALAGALDSLFPGSLPALRLPTALAVAAGIVVTALIARELGGGRGAQAMAAGCYATSGIVVISHLLGTYTIDPLWWTVIAWLVVRWARLNRDGVRDDRPLLWAGIVTAVSLETKFLIPAFWAAIAVSALVLGPRELLRRPLLWAGAAIAVVATVPTLLWQAAHDWPYPHMGDVVAAEFPGYGAFFRDGLLEAGIGVGVLAFVYGLARLVCARHFRPFRFLGVAILLTIAGFVLANGRSYYLMSVFAVPFAVAAVDVSRLRPPSWLRVLAWPAFALSAAITVAGLPIYPASAVADMPPSWGPVTLGSAMAGGELPQQQIGELVAATYDALPPEQKARTVVFAEIYPFASAIEYNGAARGVGTVYSGHRGYWYFGAPPESARDVLFVGFDPGKLGRSFTATTPVIEGLAWLETGRTRPWAEIWPTLKTQ</sequence>
<protein>
    <submittedName>
        <fullName evidence="10">Glycosyltransferase family 39 protein</fullName>
    </submittedName>
</protein>
<feature type="transmembrane region" description="Helical" evidence="8">
    <location>
        <begin position="293"/>
        <end position="309"/>
    </location>
</feature>
<evidence type="ECO:0000256" key="4">
    <source>
        <dbReference type="ARBA" id="ARBA00022679"/>
    </source>
</evidence>
<comment type="subcellular location">
    <subcellularLocation>
        <location evidence="1">Cell membrane</location>
        <topology evidence="1">Multi-pass membrane protein</topology>
    </subcellularLocation>
</comment>
<keyword evidence="3" id="KW-0328">Glycosyltransferase</keyword>
<keyword evidence="2" id="KW-1003">Cell membrane</keyword>
<keyword evidence="11" id="KW-1185">Reference proteome</keyword>
<dbReference type="InterPro" id="IPR050297">
    <property type="entry name" value="LipidA_mod_glycosyltrf_83"/>
</dbReference>
<feature type="transmembrane region" description="Helical" evidence="8">
    <location>
        <begin position="265"/>
        <end position="286"/>
    </location>
</feature>
<feature type="transmembrane region" description="Helical" evidence="8">
    <location>
        <begin position="93"/>
        <end position="113"/>
    </location>
</feature>
<dbReference type="InterPro" id="IPR038731">
    <property type="entry name" value="RgtA/B/C-like"/>
</dbReference>
<keyword evidence="5 8" id="KW-0812">Transmembrane</keyword>
<evidence type="ECO:0000256" key="6">
    <source>
        <dbReference type="ARBA" id="ARBA00022989"/>
    </source>
</evidence>
<dbReference type="Proteomes" id="UP001501116">
    <property type="component" value="Unassembled WGS sequence"/>
</dbReference>
<feature type="transmembrane region" description="Helical" evidence="8">
    <location>
        <begin position="125"/>
        <end position="147"/>
    </location>
</feature>
<feature type="transmembrane region" description="Helical" evidence="8">
    <location>
        <begin position="344"/>
        <end position="363"/>
    </location>
</feature>
<evidence type="ECO:0000256" key="2">
    <source>
        <dbReference type="ARBA" id="ARBA00022475"/>
    </source>
</evidence>
<keyword evidence="6 8" id="KW-1133">Transmembrane helix</keyword>
<keyword evidence="4" id="KW-0808">Transferase</keyword>
<evidence type="ECO:0000313" key="10">
    <source>
        <dbReference type="EMBL" id="GAA1943196.1"/>
    </source>
</evidence>
<evidence type="ECO:0000256" key="5">
    <source>
        <dbReference type="ARBA" id="ARBA00022692"/>
    </source>
</evidence>
<reference evidence="10 11" key="1">
    <citation type="journal article" date="2019" name="Int. J. Syst. Evol. Microbiol.">
        <title>The Global Catalogue of Microorganisms (GCM) 10K type strain sequencing project: providing services to taxonomists for standard genome sequencing and annotation.</title>
        <authorList>
            <consortium name="The Broad Institute Genomics Platform"/>
            <consortium name="The Broad Institute Genome Sequencing Center for Infectious Disease"/>
            <person name="Wu L."/>
            <person name="Ma J."/>
        </authorList>
    </citation>
    <scope>NUCLEOTIDE SEQUENCE [LARGE SCALE GENOMIC DNA]</scope>
    <source>
        <strain evidence="10 11">JCM 14545</strain>
    </source>
</reference>
<proteinExistence type="predicted"/>
<dbReference type="PANTHER" id="PTHR33908">
    <property type="entry name" value="MANNOSYLTRANSFERASE YKCB-RELATED"/>
    <property type="match status" value="1"/>
</dbReference>
<feature type="transmembrane region" description="Helical" evidence="8">
    <location>
        <begin position="217"/>
        <end position="238"/>
    </location>
</feature>
<feature type="domain" description="Glycosyltransferase RgtA/B/C/D-like" evidence="9">
    <location>
        <begin position="71"/>
        <end position="235"/>
    </location>
</feature>
<organism evidence="10 11">
    <name type="scientific">Amycolatopsis minnesotensis</name>
    <dbReference type="NCBI Taxonomy" id="337894"/>
    <lineage>
        <taxon>Bacteria</taxon>
        <taxon>Bacillati</taxon>
        <taxon>Actinomycetota</taxon>
        <taxon>Actinomycetes</taxon>
        <taxon>Pseudonocardiales</taxon>
        <taxon>Pseudonocardiaceae</taxon>
        <taxon>Amycolatopsis</taxon>
    </lineage>
</organism>
<evidence type="ECO:0000256" key="1">
    <source>
        <dbReference type="ARBA" id="ARBA00004651"/>
    </source>
</evidence>
<dbReference type="Pfam" id="PF13231">
    <property type="entry name" value="PMT_2"/>
    <property type="match status" value="1"/>
</dbReference>
<evidence type="ECO:0000256" key="8">
    <source>
        <dbReference type="SAM" id="Phobius"/>
    </source>
</evidence>